<accession>X1CQE5</accession>
<comment type="caution">
    <text evidence="1">The sequence shown here is derived from an EMBL/GenBank/DDBJ whole genome shotgun (WGS) entry which is preliminary data.</text>
</comment>
<evidence type="ECO:0000313" key="1">
    <source>
        <dbReference type="EMBL" id="GAH10032.1"/>
    </source>
</evidence>
<sequence>MIYYTPERLGGLRGLYGMERADLQPFLSEKALELSPALIVVHPKIWMEYGVLLDMQNPDLDS</sequence>
<dbReference type="EMBL" id="BART01033687">
    <property type="protein sequence ID" value="GAH10032.1"/>
    <property type="molecule type" value="Genomic_DNA"/>
</dbReference>
<gene>
    <name evidence="1" type="ORF">S01H4_57801</name>
</gene>
<name>X1CQE5_9ZZZZ</name>
<reference evidence="1" key="1">
    <citation type="journal article" date="2014" name="Front. Microbiol.">
        <title>High frequency of phylogenetically diverse reductive dehalogenase-homologous genes in deep subseafloor sedimentary metagenomes.</title>
        <authorList>
            <person name="Kawai M."/>
            <person name="Futagami T."/>
            <person name="Toyoda A."/>
            <person name="Takaki Y."/>
            <person name="Nishi S."/>
            <person name="Hori S."/>
            <person name="Arai W."/>
            <person name="Tsubouchi T."/>
            <person name="Morono Y."/>
            <person name="Uchiyama I."/>
            <person name="Ito T."/>
            <person name="Fujiyama A."/>
            <person name="Inagaki F."/>
            <person name="Takami H."/>
        </authorList>
    </citation>
    <scope>NUCLEOTIDE SEQUENCE</scope>
    <source>
        <strain evidence="1">Expedition CK06-06</strain>
    </source>
</reference>
<protein>
    <submittedName>
        <fullName evidence="1">Uncharacterized protein</fullName>
    </submittedName>
</protein>
<proteinExistence type="predicted"/>
<dbReference type="AlphaFoldDB" id="X1CQE5"/>
<feature type="non-terminal residue" evidence="1">
    <location>
        <position position="62"/>
    </location>
</feature>
<organism evidence="1">
    <name type="scientific">marine sediment metagenome</name>
    <dbReference type="NCBI Taxonomy" id="412755"/>
    <lineage>
        <taxon>unclassified sequences</taxon>
        <taxon>metagenomes</taxon>
        <taxon>ecological metagenomes</taxon>
    </lineage>
</organism>